<feature type="compositionally biased region" description="Polar residues" evidence="1">
    <location>
        <begin position="21"/>
        <end position="31"/>
    </location>
</feature>
<keyword evidence="3" id="KW-1185">Reference proteome</keyword>
<dbReference type="OrthoDB" id="2690974at2759"/>
<name>A0A1J8PQS4_9AGAM</name>
<sequence length="724" mass="80702">MNDVESSLNDGHASFHDISRSPPTTDTSLPRTQPSGTQTSQQSLLAPSFSEPNVTMPKMGPPQTTSVISNKSDHHSPGCQAHPIKSVEDKIRRLTPPQFLPLINQLLLQRLKGNMRPTRNSISNALKEYDEDVYKLAGVSRFGSYASQARRASLIELGGREGQGEQTWISLHPNLFKDETTTRSVPETTTGSVEGTTTESVEEATIESVENKIRRLTLPRFLPLINHLLLERSKGNMRPTRRSIANALKQYDEDVYKRAGVTNVKFGEYASQAQRASLIEFGGQESQGESAWIALHPNLFKEETTIEPVEDIAVEFVEETAIESIEDRIRRLTPPQFLPLIEQLLMARSKGIMKPGMFTIAFTLLQHDTDAYKRMGYDKDAYKRMGVSEFRDYASLAEQASLIELGGSEGDAWIALHPNLFKEETTTEPVEEIAVESVKETAIESVEETAIESVEDKIRRLTPPQFLPLIEQLLTARLKGIMKPGMYSIAFTLLQYDKDAYKRMGDKIRRLTPPQFLPLMEQLLMARSKGIMKPGMFAIAYTLLQYDGDVYKRMGVNKFRDYASLAEQASLIELGGSEGNAWMALHPIWFMEETNVPSPTPSTVRSNSSPAPQDNIEVLASTSFTPPPSTAPRTTTPHPNTPRMPYKPIPHVPLITCLSNIQQVGMAKPFRSTVGMILGSAAGVASMKEYFDLAVDDEILEIGEDDGYVWVRLHPNALSGKHFC</sequence>
<dbReference type="EMBL" id="LVVM01005031">
    <property type="protein sequence ID" value="OJA11526.1"/>
    <property type="molecule type" value="Genomic_DNA"/>
</dbReference>
<dbReference type="Proteomes" id="UP000183567">
    <property type="component" value="Unassembled WGS sequence"/>
</dbReference>
<feature type="compositionally biased region" description="Low complexity" evidence="1">
    <location>
        <begin position="32"/>
        <end position="43"/>
    </location>
</feature>
<feature type="region of interest" description="Disordered" evidence="1">
    <location>
        <begin position="1"/>
        <end position="82"/>
    </location>
</feature>
<reference evidence="2 3" key="1">
    <citation type="submission" date="2016-03" db="EMBL/GenBank/DDBJ databases">
        <title>Comparative genomics of the ectomycorrhizal sister species Rhizopogon vinicolor and Rhizopogon vesiculosus (Basidiomycota: Boletales) reveals a divergence of the mating type B locus.</title>
        <authorList>
            <person name="Mujic A.B."/>
            <person name="Kuo A."/>
            <person name="Tritt A."/>
            <person name="Lipzen A."/>
            <person name="Chen C."/>
            <person name="Johnson J."/>
            <person name="Sharma A."/>
            <person name="Barry K."/>
            <person name="Grigoriev I.V."/>
            <person name="Spatafora J.W."/>
        </authorList>
    </citation>
    <scope>NUCLEOTIDE SEQUENCE [LARGE SCALE GENOMIC DNA]</scope>
    <source>
        <strain evidence="2 3">AM-OR11-056</strain>
    </source>
</reference>
<evidence type="ECO:0000313" key="2">
    <source>
        <dbReference type="EMBL" id="OJA11526.1"/>
    </source>
</evidence>
<accession>A0A1J8PQS4</accession>
<dbReference type="AlphaFoldDB" id="A0A1J8PQS4"/>
<comment type="caution">
    <text evidence="2">The sequence shown here is derived from an EMBL/GenBank/DDBJ whole genome shotgun (WGS) entry which is preliminary data.</text>
</comment>
<evidence type="ECO:0000313" key="3">
    <source>
        <dbReference type="Proteomes" id="UP000183567"/>
    </source>
</evidence>
<dbReference type="STRING" id="180088.A0A1J8PQS4"/>
<evidence type="ECO:0000256" key="1">
    <source>
        <dbReference type="SAM" id="MobiDB-lite"/>
    </source>
</evidence>
<proteinExistence type="predicted"/>
<feature type="region of interest" description="Disordered" evidence="1">
    <location>
        <begin position="620"/>
        <end position="642"/>
    </location>
</feature>
<organism evidence="2 3">
    <name type="scientific">Rhizopogon vesiculosus</name>
    <dbReference type="NCBI Taxonomy" id="180088"/>
    <lineage>
        <taxon>Eukaryota</taxon>
        <taxon>Fungi</taxon>
        <taxon>Dikarya</taxon>
        <taxon>Basidiomycota</taxon>
        <taxon>Agaricomycotina</taxon>
        <taxon>Agaricomycetes</taxon>
        <taxon>Agaricomycetidae</taxon>
        <taxon>Boletales</taxon>
        <taxon>Suillineae</taxon>
        <taxon>Rhizopogonaceae</taxon>
        <taxon>Rhizopogon</taxon>
    </lineage>
</organism>
<gene>
    <name evidence="2" type="ORF">AZE42_12092</name>
</gene>
<protein>
    <submittedName>
        <fullName evidence="2">Uncharacterized protein</fullName>
    </submittedName>
</protein>